<dbReference type="InParanoid" id="A0A6J0PMK1"/>
<evidence type="ECO:0000256" key="1">
    <source>
        <dbReference type="ARBA" id="ARBA00034773"/>
    </source>
</evidence>
<name>A0A6J0PMK1_ELAGV</name>
<dbReference type="AlphaFoldDB" id="A0A6J0PMK1"/>
<keyword evidence="3" id="KW-1185">Reference proteome</keyword>
<dbReference type="Pfam" id="PF04520">
    <property type="entry name" value="Senescence_reg"/>
    <property type="match status" value="1"/>
</dbReference>
<dbReference type="PANTHER" id="PTHR33083:SF114">
    <property type="entry name" value="OS10G0481000 PROTEIN"/>
    <property type="match status" value="1"/>
</dbReference>
<organism evidence="3 4">
    <name type="scientific">Elaeis guineensis var. tenera</name>
    <name type="common">Oil palm</name>
    <dbReference type="NCBI Taxonomy" id="51953"/>
    <lineage>
        <taxon>Eukaryota</taxon>
        <taxon>Viridiplantae</taxon>
        <taxon>Streptophyta</taxon>
        <taxon>Embryophyta</taxon>
        <taxon>Tracheophyta</taxon>
        <taxon>Spermatophyta</taxon>
        <taxon>Magnoliopsida</taxon>
        <taxon>Liliopsida</taxon>
        <taxon>Arecaceae</taxon>
        <taxon>Arecoideae</taxon>
        <taxon>Cocoseae</taxon>
        <taxon>Elaeidinae</taxon>
        <taxon>Elaeis</taxon>
    </lineage>
</organism>
<dbReference type="Proteomes" id="UP000504607">
    <property type="component" value="Chromosome 9"/>
</dbReference>
<proteinExistence type="inferred from homology"/>
<evidence type="ECO:0000256" key="2">
    <source>
        <dbReference type="SAM" id="MobiDB-lite"/>
    </source>
</evidence>
<sequence>MNSSPAAAGPNPNPSPATLSRAGFRRLAERNFGILAALADDDKKRPTAKASAPFLQRKTAASAASVVSAFSLFVSTSPSSASTTSRMISAVPKPKPQFAFSMPEGKIYHRSAPVNVPVASKVRGGRGEFHMDDGDSGGDEEMLPPHEIVARQFRSGSPMNTFSVLEGVGRKLKGRDLRRVRNAVLQKTGFLD</sequence>
<comment type="similarity">
    <text evidence="1">Belongs to the senescence regulator S40 family.</text>
</comment>
<reference evidence="4" key="1">
    <citation type="submission" date="2025-08" db="UniProtKB">
        <authorList>
            <consortium name="RefSeq"/>
        </authorList>
    </citation>
    <scope>IDENTIFICATION</scope>
</reference>
<evidence type="ECO:0000313" key="3">
    <source>
        <dbReference type="Proteomes" id="UP000504607"/>
    </source>
</evidence>
<accession>A0A6J0PMK1</accession>
<dbReference type="InterPro" id="IPR007608">
    <property type="entry name" value="Senescence_reg_S40"/>
</dbReference>
<feature type="region of interest" description="Disordered" evidence="2">
    <location>
        <begin position="1"/>
        <end position="21"/>
    </location>
</feature>
<feature type="compositionally biased region" description="Low complexity" evidence="2">
    <location>
        <begin position="1"/>
        <end position="10"/>
    </location>
</feature>
<protein>
    <submittedName>
        <fullName evidence="4">Uncharacterized protein LOC105052141</fullName>
    </submittedName>
</protein>
<gene>
    <name evidence="4" type="primary">LOC105052141</name>
</gene>
<dbReference type="OrthoDB" id="684536at2759"/>
<dbReference type="RefSeq" id="XP_019708302.1">
    <property type="nucleotide sequence ID" value="XM_019852743.2"/>
</dbReference>
<evidence type="ECO:0000313" key="4">
    <source>
        <dbReference type="RefSeq" id="XP_019708302.1"/>
    </source>
</evidence>
<dbReference type="PANTHER" id="PTHR33083">
    <property type="entry name" value="EXPRESSED PROTEIN"/>
    <property type="match status" value="1"/>
</dbReference>
<dbReference type="GO" id="GO:0010150">
    <property type="term" value="P:leaf senescence"/>
    <property type="evidence" value="ECO:0007669"/>
    <property type="project" value="UniProtKB-ARBA"/>
</dbReference>